<evidence type="ECO:0000313" key="3">
    <source>
        <dbReference type="Proteomes" id="UP000664940"/>
    </source>
</evidence>
<feature type="compositionally biased region" description="Acidic residues" evidence="1">
    <location>
        <begin position="1"/>
        <end position="10"/>
    </location>
</feature>
<dbReference type="EMBL" id="JABVXQ010000014">
    <property type="protein sequence ID" value="KAF6079534.1"/>
    <property type="molecule type" value="Genomic_DNA"/>
</dbReference>
<feature type="region of interest" description="Disordered" evidence="1">
    <location>
        <begin position="1"/>
        <end position="27"/>
    </location>
</feature>
<dbReference type="Proteomes" id="UP000664940">
    <property type="component" value="Unassembled WGS sequence"/>
</dbReference>
<evidence type="ECO:0000256" key="1">
    <source>
        <dbReference type="SAM" id="MobiDB-lite"/>
    </source>
</evidence>
<accession>A0A834DGY4</accession>
<sequence length="92" mass="9765">MNGCLEAEEQCDQRMHTPPHTPLVGAGAADLRGHSEEDLVGVGVGAGTRIWMTAGPRRTERRRPRTGVPGLWDGDGELEPGLGDPGIIETPV</sequence>
<keyword evidence="2" id="KW-0808">Transferase</keyword>
<reference evidence="2 3" key="1">
    <citation type="journal article" date="2020" name="Nature">
        <title>Six reference-quality genomes reveal evolution of bat adaptations.</title>
        <authorList>
            <person name="Jebb D."/>
            <person name="Huang Z."/>
            <person name="Pippel M."/>
            <person name="Hughes G.M."/>
            <person name="Lavrichenko K."/>
            <person name="Devanna P."/>
            <person name="Winkler S."/>
            <person name="Jermiin L.S."/>
            <person name="Skirmuntt E.C."/>
            <person name="Katzourakis A."/>
            <person name="Burkitt-Gray L."/>
            <person name="Ray D.A."/>
            <person name="Sullivan K.A.M."/>
            <person name="Roscito J.G."/>
            <person name="Kirilenko B.M."/>
            <person name="Davalos L.M."/>
            <person name="Corthals A.P."/>
            <person name="Power M.L."/>
            <person name="Jones G."/>
            <person name="Ransome R.D."/>
            <person name="Dechmann D.K.N."/>
            <person name="Locatelli A.G."/>
            <person name="Puechmaille S.J."/>
            <person name="Fedrigo O."/>
            <person name="Jarvis E.D."/>
            <person name="Hiller M."/>
            <person name="Vernes S.C."/>
            <person name="Myers E.W."/>
            <person name="Teeling E.C."/>
        </authorList>
    </citation>
    <scope>NUCLEOTIDE SEQUENCE [LARGE SCALE GENOMIC DNA]</scope>
    <source>
        <strain evidence="2">Bat1K_MPI-CBG_1</strain>
    </source>
</reference>
<name>A0A834DGY4_9CHIR</name>
<feature type="region of interest" description="Disordered" evidence="1">
    <location>
        <begin position="56"/>
        <end position="92"/>
    </location>
</feature>
<organism evidence="2 3">
    <name type="scientific">Phyllostomus discolor</name>
    <name type="common">pale spear-nosed bat</name>
    <dbReference type="NCBI Taxonomy" id="89673"/>
    <lineage>
        <taxon>Eukaryota</taxon>
        <taxon>Metazoa</taxon>
        <taxon>Chordata</taxon>
        <taxon>Craniata</taxon>
        <taxon>Vertebrata</taxon>
        <taxon>Euteleostomi</taxon>
        <taxon>Mammalia</taxon>
        <taxon>Eutheria</taxon>
        <taxon>Laurasiatheria</taxon>
        <taxon>Chiroptera</taxon>
        <taxon>Yangochiroptera</taxon>
        <taxon>Phyllostomidae</taxon>
        <taxon>Phyllostominae</taxon>
        <taxon>Phyllostomus</taxon>
    </lineage>
</organism>
<protein>
    <submittedName>
        <fullName evidence="2">Sphingosine kinase 2</fullName>
    </submittedName>
</protein>
<keyword evidence="2" id="KW-0418">Kinase</keyword>
<gene>
    <name evidence="2" type="ORF">HJG60_018033</name>
</gene>
<dbReference type="AlphaFoldDB" id="A0A834DGY4"/>
<proteinExistence type="predicted"/>
<evidence type="ECO:0000313" key="2">
    <source>
        <dbReference type="EMBL" id="KAF6079534.1"/>
    </source>
</evidence>
<dbReference type="GO" id="GO:0016301">
    <property type="term" value="F:kinase activity"/>
    <property type="evidence" value="ECO:0007669"/>
    <property type="project" value="UniProtKB-KW"/>
</dbReference>
<comment type="caution">
    <text evidence="2">The sequence shown here is derived from an EMBL/GenBank/DDBJ whole genome shotgun (WGS) entry which is preliminary data.</text>
</comment>